<keyword evidence="3" id="KW-1185">Reference proteome</keyword>
<dbReference type="Proteomes" id="UP000488936">
    <property type="component" value="Unassembled WGS sequence"/>
</dbReference>
<evidence type="ECO:0000313" key="3">
    <source>
        <dbReference type="Proteomes" id="UP000488936"/>
    </source>
</evidence>
<evidence type="ECO:0000313" key="2">
    <source>
        <dbReference type="EMBL" id="MTH29734.1"/>
    </source>
</evidence>
<accession>A0A7K1GNF4</accession>
<dbReference type="AlphaFoldDB" id="A0A7K1GNF4"/>
<feature type="signal peptide" evidence="1">
    <location>
        <begin position="1"/>
        <end position="21"/>
    </location>
</feature>
<sequence>MKKLLTLFVLFTLASFTISCSSDDNSNPTPPEVVDPQPETKANLDLRSDKSVLYVGEEVKFTVYEEGVTITDAKITSADGNVLESYTWTPTTEGEYKYIAKKENCKDSNEVTITVDKKVSAKGNGTFTFKDNQYTIDNIELVFTGYRKDGESAYGKWLLSAMNDQHQYIISYIFETLTTAGEKNEPQYVLPTVDNCTPTMLIVGKYNPETDSVQTEGIAVMDMASSIHLEKQLSREVYQSTIEVTCSNVSESPFKLNYEGGVNYSNDR</sequence>
<keyword evidence="1" id="KW-0732">Signal</keyword>
<dbReference type="PROSITE" id="PS51257">
    <property type="entry name" value="PROKAR_LIPOPROTEIN"/>
    <property type="match status" value="1"/>
</dbReference>
<gene>
    <name evidence="2" type="ORF">GJV77_07360</name>
</gene>
<comment type="caution">
    <text evidence="2">The sequence shown here is derived from an EMBL/GenBank/DDBJ whole genome shotgun (WGS) entry which is preliminary data.</text>
</comment>
<dbReference type="EMBL" id="WMJY01000013">
    <property type="protein sequence ID" value="MTH29734.1"/>
    <property type="molecule type" value="Genomic_DNA"/>
</dbReference>
<reference evidence="2 3" key="1">
    <citation type="journal article" date="2006" name="Int. J. Syst. Evol. Microbiol.">
        <title>Myroides pelagicus sp. nov., isolated from seawater in Thailand.</title>
        <authorList>
            <person name="Yoon J."/>
            <person name="Maneerat S."/>
            <person name="Kawai F."/>
            <person name="Yokota A."/>
        </authorList>
    </citation>
    <scope>NUCLEOTIDE SEQUENCE [LARGE SCALE GENOMIC DNA]</scope>
    <source>
        <strain evidence="2 3">SM1T</strain>
    </source>
</reference>
<feature type="chain" id="PRO_5029696845" evidence="1">
    <location>
        <begin position="22"/>
        <end position="268"/>
    </location>
</feature>
<name>A0A7K1GNF4_9FLAO</name>
<dbReference type="RefSeq" id="WP_155035730.1">
    <property type="nucleotide sequence ID" value="NZ_JBHTIG010000014.1"/>
</dbReference>
<evidence type="ECO:0000256" key="1">
    <source>
        <dbReference type="SAM" id="SignalP"/>
    </source>
</evidence>
<proteinExistence type="predicted"/>
<organism evidence="2 3">
    <name type="scientific">Myroides pelagicus</name>
    <dbReference type="NCBI Taxonomy" id="270914"/>
    <lineage>
        <taxon>Bacteria</taxon>
        <taxon>Pseudomonadati</taxon>
        <taxon>Bacteroidota</taxon>
        <taxon>Flavobacteriia</taxon>
        <taxon>Flavobacteriales</taxon>
        <taxon>Flavobacteriaceae</taxon>
        <taxon>Myroides</taxon>
    </lineage>
</organism>
<protein>
    <submittedName>
        <fullName evidence="2">Uncharacterized protein</fullName>
    </submittedName>
</protein>